<evidence type="ECO:0000259" key="4">
    <source>
        <dbReference type="Pfam" id="PF04577"/>
    </source>
</evidence>
<accession>A0A433VFW7</accession>
<sequence>MSLLTKVKKQFKRSIIQSVSIETLLKDNLSKYNVVLPETIATEEALQMVFASEATSLQGVSHSTPLAYTTVLEDVFYCPLYSVILTKDRKIIRESFNITKPVEDFKLDCLFTSKVEEISGYSVIWHQTTNNYYHTLIDNLPRFYLTSLHDIIKDNDNHVKLIHSRKIFDMEYFYLSKFLSPNIQICQVPDSTHTDQPLLFRLEKLILSKFLNHNFSGFIPSSYRNQIFSRFLPQRPRTKNKRIFISRRQAYNQRHIINEAEVIQTLAIYGFEVYTLEKMSINEQIELFYDADVVVATHGAGLTNILFSEHVKVLELFPYPFVIPYFYYLAQSMGHKYQYWCGNGEYDATQGWNSNFVVDILQLQNILEKPGFFI</sequence>
<dbReference type="OrthoDB" id="182122at2"/>
<dbReference type="GO" id="GO:0016757">
    <property type="term" value="F:glycosyltransferase activity"/>
    <property type="evidence" value="ECO:0007669"/>
    <property type="project" value="UniProtKB-KW"/>
</dbReference>
<dbReference type="PANTHER" id="PTHR20961">
    <property type="entry name" value="GLYCOSYLTRANSFERASE"/>
    <property type="match status" value="1"/>
</dbReference>
<evidence type="ECO:0000313" key="5">
    <source>
        <dbReference type="EMBL" id="RUT04987.1"/>
    </source>
</evidence>
<reference evidence="5" key="1">
    <citation type="submission" date="2018-12" db="EMBL/GenBank/DDBJ databases">
        <authorList>
            <person name="Will S."/>
            <person name="Neumann-Schaal M."/>
            <person name="Henke P."/>
        </authorList>
    </citation>
    <scope>NUCLEOTIDE SEQUENCE</scope>
    <source>
        <strain evidence="5">PCC 7102</strain>
    </source>
</reference>
<keyword evidence="3" id="KW-0325">Glycoprotein</keyword>
<dbReference type="Proteomes" id="UP000271624">
    <property type="component" value="Unassembled WGS sequence"/>
</dbReference>
<feature type="domain" description="Glycosyltransferase 61 catalytic" evidence="4">
    <location>
        <begin position="132"/>
        <end position="309"/>
    </location>
</feature>
<dbReference type="InterPro" id="IPR007657">
    <property type="entry name" value="Glycosyltransferase_61"/>
</dbReference>
<dbReference type="Pfam" id="PF04577">
    <property type="entry name" value="Glyco_transf_61"/>
    <property type="match status" value="1"/>
</dbReference>
<dbReference type="EMBL" id="RSCL01000009">
    <property type="protein sequence ID" value="RUT04987.1"/>
    <property type="molecule type" value="Genomic_DNA"/>
</dbReference>
<evidence type="ECO:0000256" key="2">
    <source>
        <dbReference type="ARBA" id="ARBA00022679"/>
    </source>
</evidence>
<proteinExistence type="predicted"/>
<evidence type="ECO:0000256" key="1">
    <source>
        <dbReference type="ARBA" id="ARBA00022676"/>
    </source>
</evidence>
<gene>
    <name evidence="5" type="ORF">DSM106972_038080</name>
</gene>
<dbReference type="InterPro" id="IPR049625">
    <property type="entry name" value="Glyco_transf_61_cat"/>
</dbReference>
<keyword evidence="2" id="KW-0808">Transferase</keyword>
<keyword evidence="6" id="KW-1185">Reference proteome</keyword>
<protein>
    <recommendedName>
        <fullName evidence="4">Glycosyltransferase 61 catalytic domain-containing protein</fullName>
    </recommendedName>
</protein>
<organism evidence="5 6">
    <name type="scientific">Dulcicalothrix desertica PCC 7102</name>
    <dbReference type="NCBI Taxonomy" id="232991"/>
    <lineage>
        <taxon>Bacteria</taxon>
        <taxon>Bacillati</taxon>
        <taxon>Cyanobacteriota</taxon>
        <taxon>Cyanophyceae</taxon>
        <taxon>Nostocales</taxon>
        <taxon>Calotrichaceae</taxon>
        <taxon>Dulcicalothrix</taxon>
    </lineage>
</organism>
<dbReference type="AlphaFoldDB" id="A0A433VFW7"/>
<reference evidence="5" key="2">
    <citation type="journal article" date="2019" name="Genome Biol. Evol.">
        <title>Day and night: Metabolic profiles and evolutionary relationships of six axenic non-marine cyanobacteria.</title>
        <authorList>
            <person name="Will S.E."/>
            <person name="Henke P."/>
            <person name="Boedeker C."/>
            <person name="Huang S."/>
            <person name="Brinkmann H."/>
            <person name="Rohde M."/>
            <person name="Jarek M."/>
            <person name="Friedl T."/>
            <person name="Seufert S."/>
            <person name="Schumacher M."/>
            <person name="Overmann J."/>
            <person name="Neumann-Schaal M."/>
            <person name="Petersen J."/>
        </authorList>
    </citation>
    <scope>NUCLEOTIDE SEQUENCE [LARGE SCALE GENOMIC DNA]</scope>
    <source>
        <strain evidence="5">PCC 7102</strain>
    </source>
</reference>
<evidence type="ECO:0000256" key="3">
    <source>
        <dbReference type="ARBA" id="ARBA00023180"/>
    </source>
</evidence>
<evidence type="ECO:0000313" key="6">
    <source>
        <dbReference type="Proteomes" id="UP000271624"/>
    </source>
</evidence>
<keyword evidence="1" id="KW-0328">Glycosyltransferase</keyword>
<comment type="caution">
    <text evidence="5">The sequence shown here is derived from an EMBL/GenBank/DDBJ whole genome shotgun (WGS) entry which is preliminary data.</text>
</comment>
<dbReference type="RefSeq" id="WP_127082260.1">
    <property type="nucleotide sequence ID" value="NZ_RSCL01000009.1"/>
</dbReference>
<name>A0A433VFW7_9CYAN</name>